<name>A0ABX2GJW2_9FIRM</name>
<sequence length="379" mass="43517">MYRILQTGFTANYGGVEAVVMNWYRNIDRDKIQFDFLVSHKLDKIAYEDEILSLGGHIYREYYGRKEKPFTASKYIDKIFKNDSSIVGIHMNLNTIEYITPLTLAARRNLPVRIVHSHNSGNLNRKEKPETRAMQLLNKHIVQSNQYLKFGCSQMACDFMFGKKCETQVIHNAIDLDRFAYDSTARKRIRHELGVTPETTLLGFVGRLQYQKNPIFMLKVFETYLHSNFDAVLVMIGAGAMEDECKQYVEQHSLKERVLFLGMKSNVADYYSAFDLFLFPSLFEGLGVVLIEGQACALPCLISENIPEDVDLTDLVLRKSLNSPLREWADSIDLMVKRGKHARIMDTSGIRFSLESAGYSIPMEAKRLEDIYTKLIEGK</sequence>
<dbReference type="Proteomes" id="UP000822152">
    <property type="component" value="Unassembled WGS sequence"/>
</dbReference>
<dbReference type="PANTHER" id="PTHR45947">
    <property type="entry name" value="SULFOQUINOVOSYL TRANSFERASE SQD2"/>
    <property type="match status" value="1"/>
</dbReference>
<accession>A0ABX2GJW2</accession>
<reference evidence="2 3" key="1">
    <citation type="journal article" date="2020" name="Cell Host Microbe">
        <title>Functional and Genomic Variation between Human-Derived Isolates of Lachnospiraceae Reveals Inter- and Intra-Species Diversity.</title>
        <authorList>
            <person name="Sorbara M.T."/>
            <person name="Littmann E.R."/>
            <person name="Fontana E."/>
            <person name="Moody T.U."/>
            <person name="Kohout C.E."/>
            <person name="Gjonbalaj M."/>
            <person name="Eaton V."/>
            <person name="Seok R."/>
            <person name="Leiner I.M."/>
            <person name="Pamer E.G."/>
        </authorList>
    </citation>
    <scope>NUCLEOTIDE SEQUENCE [LARGE SCALE GENOMIC DNA]</scope>
    <source>
        <strain evidence="2 3">MSK.20.11</strain>
    </source>
</reference>
<dbReference type="Pfam" id="PF00534">
    <property type="entry name" value="Glycos_transf_1"/>
    <property type="match status" value="1"/>
</dbReference>
<dbReference type="RefSeq" id="WP_173742340.1">
    <property type="nucleotide sequence ID" value="NZ_JAAIPF010000002.1"/>
</dbReference>
<protein>
    <submittedName>
        <fullName evidence="2">Glycosyltransferase family 1 protein</fullName>
    </submittedName>
</protein>
<feature type="domain" description="Glycosyl transferase family 1" evidence="1">
    <location>
        <begin position="187"/>
        <end position="304"/>
    </location>
</feature>
<evidence type="ECO:0000259" key="1">
    <source>
        <dbReference type="Pfam" id="PF00534"/>
    </source>
</evidence>
<evidence type="ECO:0000313" key="2">
    <source>
        <dbReference type="EMBL" id="NSF72448.1"/>
    </source>
</evidence>
<dbReference type="Gene3D" id="3.40.50.2000">
    <property type="entry name" value="Glycogen Phosphorylase B"/>
    <property type="match status" value="2"/>
</dbReference>
<dbReference type="SUPFAM" id="SSF53756">
    <property type="entry name" value="UDP-Glycosyltransferase/glycogen phosphorylase"/>
    <property type="match status" value="1"/>
</dbReference>
<dbReference type="InterPro" id="IPR050194">
    <property type="entry name" value="Glycosyltransferase_grp1"/>
</dbReference>
<dbReference type="EMBL" id="JAAIPF010000002">
    <property type="protein sequence ID" value="NSF72448.1"/>
    <property type="molecule type" value="Genomic_DNA"/>
</dbReference>
<proteinExistence type="predicted"/>
<keyword evidence="3" id="KW-1185">Reference proteome</keyword>
<dbReference type="PANTHER" id="PTHR45947:SF3">
    <property type="entry name" value="SULFOQUINOVOSYL TRANSFERASE SQD2"/>
    <property type="match status" value="1"/>
</dbReference>
<organism evidence="2 3">
    <name type="scientific">Blautia wexlerae</name>
    <dbReference type="NCBI Taxonomy" id="418240"/>
    <lineage>
        <taxon>Bacteria</taxon>
        <taxon>Bacillati</taxon>
        <taxon>Bacillota</taxon>
        <taxon>Clostridia</taxon>
        <taxon>Lachnospirales</taxon>
        <taxon>Lachnospiraceae</taxon>
        <taxon>Blautia</taxon>
    </lineage>
</organism>
<gene>
    <name evidence="2" type="ORF">G4952_01180</name>
</gene>
<evidence type="ECO:0000313" key="3">
    <source>
        <dbReference type="Proteomes" id="UP000822152"/>
    </source>
</evidence>
<comment type="caution">
    <text evidence="2">The sequence shown here is derived from an EMBL/GenBank/DDBJ whole genome shotgun (WGS) entry which is preliminary data.</text>
</comment>
<dbReference type="InterPro" id="IPR001296">
    <property type="entry name" value="Glyco_trans_1"/>
</dbReference>